<comment type="subcellular location">
    <subcellularLocation>
        <location evidence="1">Membrane</location>
        <topology evidence="1">Multi-pass membrane protein</topology>
    </subcellularLocation>
</comment>
<evidence type="ECO:0000256" key="4">
    <source>
        <dbReference type="ARBA" id="ARBA00023136"/>
    </source>
</evidence>
<evidence type="ECO:0000256" key="1">
    <source>
        <dbReference type="ARBA" id="ARBA00004141"/>
    </source>
</evidence>
<keyword evidence="2 5" id="KW-0812">Transmembrane</keyword>
<organism evidence="7 8">
    <name type="scientific">Actinotalea lenta</name>
    <dbReference type="NCBI Taxonomy" id="3064654"/>
    <lineage>
        <taxon>Bacteria</taxon>
        <taxon>Bacillati</taxon>
        <taxon>Actinomycetota</taxon>
        <taxon>Actinomycetes</taxon>
        <taxon>Micrococcales</taxon>
        <taxon>Cellulomonadaceae</taxon>
        <taxon>Actinotalea</taxon>
    </lineage>
</organism>
<feature type="transmembrane region" description="Helical" evidence="5">
    <location>
        <begin position="36"/>
        <end position="69"/>
    </location>
</feature>
<evidence type="ECO:0000256" key="2">
    <source>
        <dbReference type="ARBA" id="ARBA00022692"/>
    </source>
</evidence>
<name>A0ABT9DCR9_9CELL</name>
<feature type="transmembrane region" description="Helical" evidence="5">
    <location>
        <begin position="12"/>
        <end position="30"/>
    </location>
</feature>
<comment type="caution">
    <text evidence="7">The sequence shown here is derived from an EMBL/GenBank/DDBJ whole genome shotgun (WGS) entry which is preliminary data.</text>
</comment>
<feature type="domain" description="TM2" evidence="6">
    <location>
        <begin position="8"/>
        <end position="56"/>
    </location>
</feature>
<keyword evidence="4 5" id="KW-0472">Membrane</keyword>
<dbReference type="RefSeq" id="WP_304600732.1">
    <property type="nucleotide sequence ID" value="NZ_JAUQYO010000001.1"/>
</dbReference>
<dbReference type="Proteomes" id="UP001232536">
    <property type="component" value="Unassembled WGS sequence"/>
</dbReference>
<dbReference type="EMBL" id="JAUQYP010000001">
    <property type="protein sequence ID" value="MDO8107096.1"/>
    <property type="molecule type" value="Genomic_DNA"/>
</dbReference>
<proteinExistence type="predicted"/>
<accession>A0ABT9DCR9</accession>
<evidence type="ECO:0000313" key="7">
    <source>
        <dbReference type="EMBL" id="MDO8107096.1"/>
    </source>
</evidence>
<protein>
    <submittedName>
        <fullName evidence="7">TM2 domain-containing protein</fullName>
    </submittedName>
</protein>
<dbReference type="Pfam" id="PF05154">
    <property type="entry name" value="TM2"/>
    <property type="match status" value="1"/>
</dbReference>
<evidence type="ECO:0000256" key="3">
    <source>
        <dbReference type="ARBA" id="ARBA00022989"/>
    </source>
</evidence>
<evidence type="ECO:0000256" key="5">
    <source>
        <dbReference type="SAM" id="Phobius"/>
    </source>
</evidence>
<gene>
    <name evidence="7" type="ORF">Q6348_07780</name>
</gene>
<dbReference type="InterPro" id="IPR007829">
    <property type="entry name" value="TM2"/>
</dbReference>
<keyword evidence="3 5" id="KW-1133">Transmembrane helix</keyword>
<sequence length="89" mass="9562">MTGQPLSDKSKIVAGLLQIFLGVFGVGRFYTGHTNLAIIQLSLTLVGFVTSFIVIGVFVLIGVQIWVLVDGIMLLSGRETDARGLLLRS</sequence>
<keyword evidence="8" id="KW-1185">Reference proteome</keyword>
<evidence type="ECO:0000313" key="8">
    <source>
        <dbReference type="Proteomes" id="UP001232536"/>
    </source>
</evidence>
<reference evidence="7 8" key="1">
    <citation type="submission" date="2023-07" db="EMBL/GenBank/DDBJ databases">
        <title>Description of novel actinomycetes strains, isolated from tidal flat sediment.</title>
        <authorList>
            <person name="Lu C."/>
        </authorList>
    </citation>
    <scope>NUCLEOTIDE SEQUENCE [LARGE SCALE GENOMIC DNA]</scope>
    <source>
        <strain evidence="7 8">SYSU T00b441</strain>
    </source>
</reference>
<evidence type="ECO:0000259" key="6">
    <source>
        <dbReference type="Pfam" id="PF05154"/>
    </source>
</evidence>